<organism evidence="1 2">
    <name type="scientific">Rhodococcus rhodnii LMG 5362</name>
    <dbReference type="NCBI Taxonomy" id="1273125"/>
    <lineage>
        <taxon>Bacteria</taxon>
        <taxon>Bacillati</taxon>
        <taxon>Actinomycetota</taxon>
        <taxon>Actinomycetes</taxon>
        <taxon>Mycobacteriales</taxon>
        <taxon>Nocardiaceae</taxon>
        <taxon>Rhodococcus</taxon>
    </lineage>
</organism>
<evidence type="ECO:0000313" key="1">
    <source>
        <dbReference type="EMBL" id="EOM76976.1"/>
    </source>
</evidence>
<dbReference type="AlphaFoldDB" id="R7WNS6"/>
<proteinExistence type="predicted"/>
<gene>
    <name evidence="1" type="ORF">Rrhod_1595</name>
</gene>
<reference evidence="1 2" key="1">
    <citation type="journal article" date="2013" name="Genome Announc.">
        <title>Draft Genome Sequence of Rhodococcus rhodnii Strain LMG5362, a Symbiont of Rhodnius prolixus (Hemiptera, Reduviidae, Triatominae), the Principle Vector of Trypanosoma cruzi.</title>
        <authorList>
            <person name="Pachebat J.A."/>
            <person name="van Keulen G."/>
            <person name="Whitten M.M."/>
            <person name="Girdwood S."/>
            <person name="Del Sol R."/>
            <person name="Dyson P.J."/>
            <person name="Facey P.D."/>
        </authorList>
    </citation>
    <scope>NUCLEOTIDE SEQUENCE [LARGE SCALE GENOMIC DNA]</scope>
    <source>
        <strain evidence="1 2">LMG 5362</strain>
    </source>
</reference>
<accession>R7WNS6</accession>
<comment type="caution">
    <text evidence="1">The sequence shown here is derived from an EMBL/GenBank/DDBJ whole genome shotgun (WGS) entry which is preliminary data.</text>
</comment>
<sequence>MVVRNRIGGCRDRPLRPSHARWGRSAGTAPAAAWSDVTGPAAHDYTFVDWIYGPTALRARA</sequence>
<dbReference type="Proteomes" id="UP000013525">
    <property type="component" value="Unassembled WGS sequence"/>
</dbReference>
<protein>
    <submittedName>
        <fullName evidence="1">Uncharacterized protein</fullName>
    </submittedName>
</protein>
<evidence type="ECO:0000313" key="2">
    <source>
        <dbReference type="Proteomes" id="UP000013525"/>
    </source>
</evidence>
<keyword evidence="2" id="KW-1185">Reference proteome</keyword>
<name>R7WNS6_9NOCA</name>
<dbReference type="EMBL" id="APMY01000054">
    <property type="protein sequence ID" value="EOM76976.1"/>
    <property type="molecule type" value="Genomic_DNA"/>
</dbReference>